<keyword evidence="3" id="KW-1185">Reference proteome</keyword>
<comment type="caution">
    <text evidence="2">The sequence shown here is derived from an EMBL/GenBank/DDBJ whole genome shotgun (WGS) entry which is preliminary data.</text>
</comment>
<feature type="transmembrane region" description="Helical" evidence="1">
    <location>
        <begin position="123"/>
        <end position="140"/>
    </location>
</feature>
<gene>
    <name evidence="2" type="ORF">AGLY_000500</name>
</gene>
<name>A0A6G0U7N0_APHGL</name>
<evidence type="ECO:0000313" key="3">
    <source>
        <dbReference type="Proteomes" id="UP000475862"/>
    </source>
</evidence>
<accession>A0A6G0U7N0</accession>
<evidence type="ECO:0000256" key="1">
    <source>
        <dbReference type="SAM" id="Phobius"/>
    </source>
</evidence>
<sequence length="224" mass="25955">MFSYLAAVIAYKNTIINRELFTFIYFNLPLYFGLQIQRCCSLSHTPLLAVHLFGQIGINEFFKMQSDCGIGGISCFYKPTTLHIKHVPLRQMPLPHSTSLHRSSEHCATDTIPKTSTSSRAKLVTAVVIIVGIILFRRYLDLKRNRNMSNKTFFMTCGTRRRLTEIPNVLRRVPNFDDLVVISLRHSLITSHRRLRRTRAYASRKHSRQLLSLRLRFKIMKSAI</sequence>
<reference evidence="2 3" key="1">
    <citation type="submission" date="2019-08" db="EMBL/GenBank/DDBJ databases">
        <title>The genome of the soybean aphid Biotype 1, its phylome, world population structure and adaptation to the North American continent.</title>
        <authorList>
            <person name="Giordano R."/>
            <person name="Donthu R.K."/>
            <person name="Hernandez A.G."/>
            <person name="Wright C.L."/>
            <person name="Zimin A.V."/>
        </authorList>
    </citation>
    <scope>NUCLEOTIDE SEQUENCE [LARGE SCALE GENOMIC DNA]</scope>
    <source>
        <tissue evidence="2">Whole aphids</tissue>
    </source>
</reference>
<protein>
    <submittedName>
        <fullName evidence="2">Uncharacterized protein</fullName>
    </submittedName>
</protein>
<organism evidence="2 3">
    <name type="scientific">Aphis glycines</name>
    <name type="common">Soybean aphid</name>
    <dbReference type="NCBI Taxonomy" id="307491"/>
    <lineage>
        <taxon>Eukaryota</taxon>
        <taxon>Metazoa</taxon>
        <taxon>Ecdysozoa</taxon>
        <taxon>Arthropoda</taxon>
        <taxon>Hexapoda</taxon>
        <taxon>Insecta</taxon>
        <taxon>Pterygota</taxon>
        <taxon>Neoptera</taxon>
        <taxon>Paraneoptera</taxon>
        <taxon>Hemiptera</taxon>
        <taxon>Sternorrhyncha</taxon>
        <taxon>Aphidomorpha</taxon>
        <taxon>Aphidoidea</taxon>
        <taxon>Aphididae</taxon>
        <taxon>Aphidini</taxon>
        <taxon>Aphis</taxon>
        <taxon>Aphis</taxon>
    </lineage>
</organism>
<dbReference type="EMBL" id="VYZN01000001">
    <property type="protein sequence ID" value="KAE9544957.1"/>
    <property type="molecule type" value="Genomic_DNA"/>
</dbReference>
<proteinExistence type="predicted"/>
<dbReference type="Proteomes" id="UP000475862">
    <property type="component" value="Unassembled WGS sequence"/>
</dbReference>
<evidence type="ECO:0000313" key="2">
    <source>
        <dbReference type="EMBL" id="KAE9544957.1"/>
    </source>
</evidence>
<keyword evidence="1" id="KW-1133">Transmembrane helix</keyword>
<keyword evidence="1" id="KW-0812">Transmembrane</keyword>
<dbReference type="AlphaFoldDB" id="A0A6G0U7N0"/>
<keyword evidence="1" id="KW-0472">Membrane</keyword>